<dbReference type="STRING" id="112234.SAMN05421768_106320"/>
<evidence type="ECO:0000313" key="4">
    <source>
        <dbReference type="Proteomes" id="UP000279541"/>
    </source>
</evidence>
<organism evidence="2 3">
    <name type="scientific">Chryseobacterium joostei</name>
    <dbReference type="NCBI Taxonomy" id="112234"/>
    <lineage>
        <taxon>Bacteria</taxon>
        <taxon>Pseudomonadati</taxon>
        <taxon>Bacteroidota</taxon>
        <taxon>Flavobacteriia</taxon>
        <taxon>Flavobacteriales</taxon>
        <taxon>Weeksellaceae</taxon>
        <taxon>Chryseobacterium group</taxon>
        <taxon>Chryseobacterium</taxon>
    </lineage>
</organism>
<dbReference type="EMBL" id="FTNZ01000006">
    <property type="protein sequence ID" value="SIS39854.1"/>
    <property type="molecule type" value="Genomic_DNA"/>
</dbReference>
<accession>A0A1N7IRX8</accession>
<reference evidence="1 4" key="2">
    <citation type="submission" date="2018-11" db="EMBL/GenBank/DDBJ databases">
        <title>Proposal to divide the Flavobacteriaceae and reorganize its genera based on Amino Acid Identity values calculated from whole genome sequences.</title>
        <authorList>
            <person name="Nicholson A.C."/>
            <person name="Gulvik C.A."/>
            <person name="Whitney A.M."/>
            <person name="Humrighouse B.W."/>
            <person name="Bell M."/>
            <person name="Holmes B."/>
            <person name="Steigerwalt A.G."/>
            <person name="Villarma A."/>
            <person name="Sheth M."/>
            <person name="Batra D."/>
            <person name="Pryor J."/>
            <person name="Bernardet J.-F."/>
            <person name="Hugo C."/>
            <person name="Kampfer P."/>
            <person name="Newman J."/>
            <person name="McQuiston J.R."/>
        </authorList>
    </citation>
    <scope>NUCLEOTIDE SEQUENCE [LARGE SCALE GENOMIC DNA]</scope>
    <source>
        <strain evidence="1 4">DSM 16927</strain>
    </source>
</reference>
<proteinExistence type="predicted"/>
<keyword evidence="4" id="KW-1185">Reference proteome</keyword>
<evidence type="ECO:0000313" key="3">
    <source>
        <dbReference type="Proteomes" id="UP000186106"/>
    </source>
</evidence>
<name>A0A1N7IRX8_9FLAO</name>
<gene>
    <name evidence="1" type="ORF">EG359_01045</name>
    <name evidence="2" type="ORF">SAMN05421768_106320</name>
</gene>
<dbReference type="AlphaFoldDB" id="A0A1N7IRX8"/>
<evidence type="ECO:0000313" key="2">
    <source>
        <dbReference type="EMBL" id="SIS39854.1"/>
    </source>
</evidence>
<protein>
    <recommendedName>
        <fullName evidence="5">DUF4440 domain-containing protein</fullName>
    </recommendedName>
</protein>
<dbReference type="OrthoDB" id="1446793at2"/>
<dbReference type="KEGG" id="cjt:EG359_01045"/>
<dbReference type="EMBL" id="CP033926">
    <property type="protein sequence ID" value="AZA98273.1"/>
    <property type="molecule type" value="Genomic_DNA"/>
</dbReference>
<sequence length="131" mass="14990">MEFTALRNELQQAIAQAEEYAIGNLQESITFSPYIFLGEKNIRKILADNIDKAIETAQEEIEDLTQETVVFVYSDVVKLADGECNAIVTQLFNEDEDNGYSYGLLYKMENNKITFSNQRVFLGNIRNCLIF</sequence>
<evidence type="ECO:0000313" key="1">
    <source>
        <dbReference type="EMBL" id="AZA98273.1"/>
    </source>
</evidence>
<dbReference type="RefSeq" id="WP_076355865.1">
    <property type="nucleotide sequence ID" value="NZ_CP033926.1"/>
</dbReference>
<evidence type="ECO:0008006" key="5">
    <source>
        <dbReference type="Google" id="ProtNLM"/>
    </source>
</evidence>
<reference evidence="2 3" key="1">
    <citation type="submission" date="2017-01" db="EMBL/GenBank/DDBJ databases">
        <authorList>
            <person name="Mah S.A."/>
            <person name="Swanson W.J."/>
            <person name="Moy G.W."/>
            <person name="Vacquier V.D."/>
        </authorList>
    </citation>
    <scope>NUCLEOTIDE SEQUENCE [LARGE SCALE GENOMIC DNA]</scope>
    <source>
        <strain evidence="2 3">DSM 16927</strain>
    </source>
</reference>
<dbReference type="Proteomes" id="UP000279541">
    <property type="component" value="Chromosome"/>
</dbReference>
<dbReference type="Proteomes" id="UP000186106">
    <property type="component" value="Unassembled WGS sequence"/>
</dbReference>